<dbReference type="RefSeq" id="WP_190419834.1">
    <property type="nucleotide sequence ID" value="NZ_JAMPKK010000024.1"/>
</dbReference>
<dbReference type="SUPFAM" id="SSF53448">
    <property type="entry name" value="Nucleotide-diphospho-sugar transferases"/>
    <property type="match status" value="1"/>
</dbReference>
<reference evidence="1 2" key="1">
    <citation type="submission" date="2022-04" db="EMBL/GenBank/DDBJ databases">
        <title>Positive selection, recombination, and allopatry shape intraspecific diversity of widespread and dominant cyanobacteria.</title>
        <authorList>
            <person name="Wei J."/>
            <person name="Shu W."/>
            <person name="Hu C."/>
        </authorList>
    </citation>
    <scope>NUCLEOTIDE SEQUENCE [LARGE SCALE GENOMIC DNA]</scope>
    <source>
        <strain evidence="1 2">GB2-A5</strain>
    </source>
</reference>
<gene>
    <name evidence="1" type="ORF">NDI37_12655</name>
</gene>
<sequence length="323" mass="38010">MNGICTLGNDRVYDQIVALLNSIEVVLGPETPVCIYPFDEHTEMISAEISKRPNVFLYDDTESIQRWDEFMQRVRPDKMDRSKRLYGAHRRFCAFDGPFDKFIYMDADTLVMKSLDFVFDKLDEYNCVVYDFQYVQPEYVYNIKSKKLLEVFNKEKINKEIFCSGFYGSKRGVFSQEQRDWLISQLQAGESEIFKPGGHDQPVINYMFMRSGIPIYNFAHHWTESEVTGCTVTSKQFEEKDNILYDKGKRLTYIHYIGISPRVPAAVCAGENIDFPYRDIFLHYRYLHEPEKRPVFTGVPVPYNYKPRPSLMKRVLNKLKLTR</sequence>
<proteinExistence type="predicted"/>
<accession>A0ABV0JPI1</accession>
<keyword evidence="2" id="KW-1185">Reference proteome</keyword>
<dbReference type="EMBL" id="JAMPKK010000024">
    <property type="protein sequence ID" value="MEP0865318.1"/>
    <property type="molecule type" value="Genomic_DNA"/>
</dbReference>
<comment type="caution">
    <text evidence="1">The sequence shown here is derived from an EMBL/GenBank/DDBJ whole genome shotgun (WGS) entry which is preliminary data.</text>
</comment>
<evidence type="ECO:0000313" key="2">
    <source>
        <dbReference type="Proteomes" id="UP001442494"/>
    </source>
</evidence>
<dbReference type="GO" id="GO:0016740">
    <property type="term" value="F:transferase activity"/>
    <property type="evidence" value="ECO:0007669"/>
    <property type="project" value="UniProtKB-KW"/>
</dbReference>
<name>A0ABV0JPI1_9CYAN</name>
<evidence type="ECO:0000313" key="1">
    <source>
        <dbReference type="EMBL" id="MEP0865318.1"/>
    </source>
</evidence>
<dbReference type="InterPro" id="IPR029044">
    <property type="entry name" value="Nucleotide-diphossugar_trans"/>
</dbReference>
<dbReference type="Proteomes" id="UP001442494">
    <property type="component" value="Unassembled WGS sequence"/>
</dbReference>
<protein>
    <submittedName>
        <fullName evidence="1">Sugar transferase</fullName>
    </submittedName>
</protein>
<keyword evidence="1" id="KW-0808">Transferase</keyword>
<dbReference type="InterPro" id="IPR054619">
    <property type="entry name" value="Npun_R2821-like"/>
</dbReference>
<dbReference type="Gene3D" id="3.90.550.10">
    <property type="entry name" value="Spore Coat Polysaccharide Biosynthesis Protein SpsA, Chain A"/>
    <property type="match status" value="1"/>
</dbReference>
<dbReference type="NCBIfam" id="NF045582">
    <property type="entry name" value="Npun_R2823_gen"/>
    <property type="match status" value="1"/>
</dbReference>
<organism evidence="1 2">
    <name type="scientific">Funiculus sociatus GB2-A5</name>
    <dbReference type="NCBI Taxonomy" id="2933946"/>
    <lineage>
        <taxon>Bacteria</taxon>
        <taxon>Bacillati</taxon>
        <taxon>Cyanobacteriota</taxon>
        <taxon>Cyanophyceae</taxon>
        <taxon>Coleofasciculales</taxon>
        <taxon>Coleofasciculaceae</taxon>
        <taxon>Funiculus</taxon>
    </lineage>
</organism>